<dbReference type="Proteomes" id="UP000007812">
    <property type="component" value="Chromosome"/>
</dbReference>
<proteinExistence type="predicted"/>
<dbReference type="KEGG" id="mcn:Mcup_1835"/>
<keyword evidence="2" id="KW-1185">Reference proteome</keyword>
<evidence type="ECO:0000313" key="1">
    <source>
        <dbReference type="EMBL" id="AEB95937.1"/>
    </source>
</evidence>
<organism evidence="1 2">
    <name type="scientific">Metallosphaera cuprina (strain Ar-4)</name>
    <dbReference type="NCBI Taxonomy" id="1006006"/>
    <lineage>
        <taxon>Archaea</taxon>
        <taxon>Thermoproteota</taxon>
        <taxon>Thermoprotei</taxon>
        <taxon>Sulfolobales</taxon>
        <taxon>Sulfolobaceae</taxon>
        <taxon>Metallosphaera</taxon>
    </lineage>
</organism>
<evidence type="ECO:0000313" key="2">
    <source>
        <dbReference type="Proteomes" id="UP000007812"/>
    </source>
</evidence>
<reference evidence="1 2" key="1">
    <citation type="journal article" date="2011" name="J. Bacteriol.">
        <title>Complete genome sequence of Metallosphaera cuprina, a metal sulfide-oxidizing archaeon from a hot spring.</title>
        <authorList>
            <person name="Liu L.J."/>
            <person name="You X.Y."/>
            <person name="Zheng H."/>
            <person name="Wang S."/>
            <person name="Jiang C.Y."/>
            <person name="Liu S.J."/>
        </authorList>
    </citation>
    <scope>NUCLEOTIDE SEQUENCE [LARGE SCALE GENOMIC DNA]</scope>
    <source>
        <strain evidence="1 2">Ar-4</strain>
    </source>
</reference>
<accession>F4G0X8</accession>
<dbReference type="HOGENOM" id="CLU_3302703_0_0_2"/>
<sequence length="39" mass="4422">MNSAISYMVLRLKGRLRDDGGSTLSAKAIFERHLLKLPY</sequence>
<gene>
    <name evidence="1" type="ordered locus">Mcup_1835</name>
</gene>
<dbReference type="EMBL" id="CP002656">
    <property type="protein sequence ID" value="AEB95937.1"/>
    <property type="molecule type" value="Genomic_DNA"/>
</dbReference>
<dbReference type="AlphaFoldDB" id="F4G0X8"/>
<protein>
    <submittedName>
        <fullName evidence="1">Uncharacterized protein</fullName>
    </submittedName>
</protein>
<name>F4G0X8_METCR</name>
<dbReference type="PATRIC" id="fig|1006006.8.peg.1840"/>